<dbReference type="InterPro" id="IPR051161">
    <property type="entry name" value="Mannose-6P_isomerase_type2"/>
</dbReference>
<gene>
    <name evidence="3" type="ORF">BCR15_01305</name>
</gene>
<reference evidence="4" key="1">
    <citation type="submission" date="2016-07" db="EMBL/GenBank/DDBJ databases">
        <authorList>
            <person name="Florea S."/>
            <person name="Webb J.S."/>
            <person name="Jaromczyk J."/>
            <person name="Schardl C.L."/>
        </authorList>
    </citation>
    <scope>NUCLEOTIDE SEQUENCE [LARGE SCALE GENOMIC DNA]</scope>
    <source>
        <strain evidence="4">IPBSL-7</strain>
    </source>
</reference>
<dbReference type="EMBL" id="MBQD01000011">
    <property type="protein sequence ID" value="OCL36531.1"/>
    <property type="molecule type" value="Genomic_DNA"/>
</dbReference>
<dbReference type="CDD" id="cd02509">
    <property type="entry name" value="GDP-M1P_Guanylyltransferase"/>
    <property type="match status" value="1"/>
</dbReference>
<sequence>MRYVVIMAGGSGTRLWPLSRQGRPKQLLELFDGRSLLRLAYERLVGLVEPDHILVCTGRAYADDVARQLPELPHGNILGEPEGRDSLNAVAWSAAEVAHRDADGVVAMVTADQVISPVEEFQRSLRVAFEVAESRPMALVTLGVVPTSPHTGYGYLHRAEEVPGFPGVHRVAQFKEKPSREVAEAYLATGEYWWNAGMFVWRAATLLGQLDQLLPHTAETVRTIVAQPERLDELFPKLTRISVDYAVMEPASAGRTDGEVVSVPLAIDWRDVGGFVSLAELLPHDAHGNAVEGRAVSLDSAGCVVINTAGDEHVVATIGLEDHLVVATPTATLVAHLGDAERVKELVAIVREVAGPRFA</sequence>
<dbReference type="Pfam" id="PF00483">
    <property type="entry name" value="NTP_transferase"/>
    <property type="match status" value="1"/>
</dbReference>
<organism evidence="3 4">
    <name type="scientific">Tessaracoccus lapidicaptus</name>
    <dbReference type="NCBI Taxonomy" id="1427523"/>
    <lineage>
        <taxon>Bacteria</taxon>
        <taxon>Bacillati</taxon>
        <taxon>Actinomycetota</taxon>
        <taxon>Actinomycetes</taxon>
        <taxon>Propionibacteriales</taxon>
        <taxon>Propionibacteriaceae</taxon>
        <taxon>Tessaracoccus</taxon>
    </lineage>
</organism>
<accession>A0A1C0AQ64</accession>
<evidence type="ECO:0000313" key="3">
    <source>
        <dbReference type="EMBL" id="OCL36531.1"/>
    </source>
</evidence>
<dbReference type="InterPro" id="IPR005835">
    <property type="entry name" value="NTP_transferase_dom"/>
</dbReference>
<evidence type="ECO:0000313" key="4">
    <source>
        <dbReference type="Proteomes" id="UP000093501"/>
    </source>
</evidence>
<name>A0A1C0AQ64_9ACTN</name>
<comment type="caution">
    <text evidence="3">The sequence shown here is derived from an EMBL/GenBank/DDBJ whole genome shotgun (WGS) entry which is preliminary data.</text>
</comment>
<feature type="domain" description="MannoseP isomerase/GMP-like beta-helix" evidence="2">
    <location>
        <begin position="293"/>
        <end position="347"/>
    </location>
</feature>
<dbReference type="PANTHER" id="PTHR46390:SF1">
    <property type="entry name" value="MANNOSE-1-PHOSPHATE GUANYLYLTRANSFERASE"/>
    <property type="match status" value="1"/>
</dbReference>
<dbReference type="SUPFAM" id="SSF53448">
    <property type="entry name" value="Nucleotide-diphospho-sugar transferases"/>
    <property type="match status" value="1"/>
</dbReference>
<dbReference type="InterPro" id="IPR049577">
    <property type="entry name" value="GMPP_N"/>
</dbReference>
<feature type="domain" description="Nucleotidyl transferase" evidence="1">
    <location>
        <begin position="4"/>
        <end position="284"/>
    </location>
</feature>
<dbReference type="Proteomes" id="UP000093501">
    <property type="component" value="Unassembled WGS sequence"/>
</dbReference>
<dbReference type="InterPro" id="IPR054566">
    <property type="entry name" value="ManC/GMP-like_b-helix"/>
</dbReference>
<dbReference type="GO" id="GO:0004475">
    <property type="term" value="F:mannose-1-phosphate guanylyltransferase (GTP) activity"/>
    <property type="evidence" value="ECO:0007669"/>
    <property type="project" value="InterPro"/>
</dbReference>
<dbReference type="GO" id="GO:0009298">
    <property type="term" value="P:GDP-mannose biosynthetic process"/>
    <property type="evidence" value="ECO:0007669"/>
    <property type="project" value="TreeGrafter"/>
</dbReference>
<keyword evidence="3" id="KW-0808">Transferase</keyword>
<dbReference type="RefSeq" id="WP_068750862.1">
    <property type="nucleotide sequence ID" value="NZ_LR214441.1"/>
</dbReference>
<dbReference type="AlphaFoldDB" id="A0A1C0AQ64"/>
<evidence type="ECO:0000259" key="1">
    <source>
        <dbReference type="Pfam" id="PF00483"/>
    </source>
</evidence>
<dbReference type="SUPFAM" id="SSF159283">
    <property type="entry name" value="Guanosine diphospho-D-mannose pyrophosphorylase/mannose-6-phosphate isomerase linker domain"/>
    <property type="match status" value="1"/>
</dbReference>
<dbReference type="Gene3D" id="3.90.550.10">
    <property type="entry name" value="Spore Coat Polysaccharide Biosynthesis Protein SpsA, Chain A"/>
    <property type="match status" value="1"/>
</dbReference>
<protein>
    <submittedName>
        <fullName evidence="3">Mannose-1-phosphate guanylyltransferase</fullName>
    </submittedName>
</protein>
<evidence type="ECO:0000259" key="2">
    <source>
        <dbReference type="Pfam" id="PF22640"/>
    </source>
</evidence>
<dbReference type="PANTHER" id="PTHR46390">
    <property type="entry name" value="MANNOSE-1-PHOSPHATE GUANYLYLTRANSFERASE"/>
    <property type="match status" value="1"/>
</dbReference>
<keyword evidence="3" id="KW-0548">Nucleotidyltransferase</keyword>
<dbReference type="Pfam" id="PF22640">
    <property type="entry name" value="ManC_GMP_beta-helix"/>
    <property type="match status" value="1"/>
</dbReference>
<proteinExistence type="predicted"/>
<dbReference type="InterPro" id="IPR029044">
    <property type="entry name" value="Nucleotide-diphossugar_trans"/>
</dbReference>
<keyword evidence="4" id="KW-1185">Reference proteome</keyword>